<dbReference type="EMBL" id="JAIOIV010000073">
    <property type="protein sequence ID" value="MBZ0156264.1"/>
    <property type="molecule type" value="Genomic_DNA"/>
</dbReference>
<reference evidence="2" key="1">
    <citation type="journal article" date="2021" name="bioRxiv">
        <title>Unraveling nitrogen, sulfur and carbon metabolic pathways and microbial community transcriptional responses to substrate deprivation and toxicity stresses in a bioreactor mimicking anoxic brackish coastal sediment conditions.</title>
        <authorList>
            <person name="Martins P.D."/>
            <person name="Echeveste M.J."/>
            <person name="Arshad A."/>
            <person name="Kurth J."/>
            <person name="Ouboter H."/>
            <person name="Jetten M.S.M."/>
            <person name="Welte C.U."/>
        </authorList>
    </citation>
    <scope>NUCLEOTIDE SEQUENCE</scope>
    <source>
        <strain evidence="2">MAG_39</strain>
    </source>
</reference>
<dbReference type="SUPFAM" id="SSF52833">
    <property type="entry name" value="Thioredoxin-like"/>
    <property type="match status" value="1"/>
</dbReference>
<evidence type="ECO:0000313" key="3">
    <source>
        <dbReference type="Proteomes" id="UP000705867"/>
    </source>
</evidence>
<organism evidence="2 3">
    <name type="scientific">Candidatus Nitrobium versatile</name>
    <dbReference type="NCBI Taxonomy" id="2884831"/>
    <lineage>
        <taxon>Bacteria</taxon>
        <taxon>Pseudomonadati</taxon>
        <taxon>Nitrospirota</taxon>
        <taxon>Nitrospiria</taxon>
        <taxon>Nitrospirales</taxon>
        <taxon>Nitrospiraceae</taxon>
        <taxon>Candidatus Nitrobium</taxon>
    </lineage>
</organism>
<keyword evidence="1" id="KW-0812">Transmembrane</keyword>
<feature type="transmembrane region" description="Helical" evidence="1">
    <location>
        <begin position="7"/>
        <end position="31"/>
    </location>
</feature>
<proteinExistence type="predicted"/>
<evidence type="ECO:0000256" key="1">
    <source>
        <dbReference type="SAM" id="Phobius"/>
    </source>
</evidence>
<keyword evidence="1" id="KW-1133">Transmembrane helix</keyword>
<name>A0A953JCK6_9BACT</name>
<reference evidence="2" key="2">
    <citation type="submission" date="2021-08" db="EMBL/GenBank/DDBJ databases">
        <authorList>
            <person name="Dalcin Martins P."/>
        </authorList>
    </citation>
    <scope>NUCLEOTIDE SEQUENCE</scope>
    <source>
        <strain evidence="2">MAG_39</strain>
    </source>
</reference>
<gene>
    <name evidence="2" type="ORF">K8I29_08665</name>
</gene>
<dbReference type="Gene3D" id="3.40.30.10">
    <property type="entry name" value="Glutaredoxin"/>
    <property type="match status" value="1"/>
</dbReference>
<evidence type="ECO:0000313" key="2">
    <source>
        <dbReference type="EMBL" id="MBZ0156264.1"/>
    </source>
</evidence>
<keyword evidence="1" id="KW-0472">Membrane</keyword>
<sequence>MKKKGKVLLQVMVLMGTVLWGAAVFSAVRWYSLHEGMEKAHEEKKPLIVDFFYGKGCPRCEVLQTQVYDNPDISRKIMADFIPVRIDLTKKLDEEEEKLGEQYEYKKDCLLLFLDHKGEVIKTPQGKSLCFMDTVDPEGFIQYLDFVKAHYRTSGQ</sequence>
<protein>
    <submittedName>
        <fullName evidence="2">Thioredoxin family protein</fullName>
    </submittedName>
</protein>
<dbReference type="Proteomes" id="UP000705867">
    <property type="component" value="Unassembled WGS sequence"/>
</dbReference>
<dbReference type="InterPro" id="IPR036249">
    <property type="entry name" value="Thioredoxin-like_sf"/>
</dbReference>
<comment type="caution">
    <text evidence="2">The sequence shown here is derived from an EMBL/GenBank/DDBJ whole genome shotgun (WGS) entry which is preliminary data.</text>
</comment>
<dbReference type="Pfam" id="PF13899">
    <property type="entry name" value="Thioredoxin_7"/>
    <property type="match status" value="1"/>
</dbReference>
<accession>A0A953JCK6</accession>
<dbReference type="AlphaFoldDB" id="A0A953JCK6"/>